<keyword evidence="3 6" id="KW-0812">Transmembrane</keyword>
<reference evidence="8 9" key="1">
    <citation type="journal article" date="2020" name="ISME J.">
        <title>Comparative genomics reveals insights into cyanobacterial evolution and habitat adaptation.</title>
        <authorList>
            <person name="Chen M.Y."/>
            <person name="Teng W.K."/>
            <person name="Zhao L."/>
            <person name="Hu C.X."/>
            <person name="Zhou Y.K."/>
            <person name="Han B.P."/>
            <person name="Song L.R."/>
            <person name="Shu W.S."/>
        </authorList>
    </citation>
    <scope>NUCLEOTIDE SEQUENCE [LARGE SCALE GENOMIC DNA]</scope>
    <source>
        <strain evidence="8 9">FACHB-1050</strain>
    </source>
</reference>
<evidence type="ECO:0000256" key="2">
    <source>
        <dbReference type="ARBA" id="ARBA00022475"/>
    </source>
</evidence>
<evidence type="ECO:0000256" key="1">
    <source>
        <dbReference type="ARBA" id="ARBA00004651"/>
    </source>
</evidence>
<feature type="transmembrane region" description="Helical" evidence="6">
    <location>
        <begin position="92"/>
        <end position="113"/>
    </location>
</feature>
<dbReference type="Pfam" id="PF09335">
    <property type="entry name" value="VTT_dom"/>
    <property type="match status" value="1"/>
</dbReference>
<feature type="transmembrane region" description="Helical" evidence="6">
    <location>
        <begin position="212"/>
        <end position="233"/>
    </location>
</feature>
<comment type="subcellular location">
    <subcellularLocation>
        <location evidence="1 6">Cell membrane</location>
        <topology evidence="1 6">Multi-pass membrane protein</topology>
    </subcellularLocation>
</comment>
<feature type="domain" description="VTT" evidence="7">
    <location>
        <begin position="72"/>
        <end position="189"/>
    </location>
</feature>
<dbReference type="Proteomes" id="UP000618445">
    <property type="component" value="Unassembled WGS sequence"/>
</dbReference>
<evidence type="ECO:0000256" key="4">
    <source>
        <dbReference type="ARBA" id="ARBA00022989"/>
    </source>
</evidence>
<evidence type="ECO:0000313" key="9">
    <source>
        <dbReference type="Proteomes" id="UP000618445"/>
    </source>
</evidence>
<dbReference type="InterPro" id="IPR032816">
    <property type="entry name" value="VTT_dom"/>
</dbReference>
<protein>
    <recommendedName>
        <fullName evidence="6">TVP38/TMEM64 family membrane protein</fullName>
    </recommendedName>
</protein>
<dbReference type="PANTHER" id="PTHR12677:SF59">
    <property type="entry name" value="GOLGI APPARATUS MEMBRANE PROTEIN TVP38-RELATED"/>
    <property type="match status" value="1"/>
</dbReference>
<evidence type="ECO:0000256" key="3">
    <source>
        <dbReference type="ARBA" id="ARBA00022692"/>
    </source>
</evidence>
<evidence type="ECO:0000256" key="5">
    <source>
        <dbReference type="ARBA" id="ARBA00023136"/>
    </source>
</evidence>
<evidence type="ECO:0000259" key="7">
    <source>
        <dbReference type="Pfam" id="PF09335"/>
    </source>
</evidence>
<comment type="similarity">
    <text evidence="6">Belongs to the TVP38/TMEM64 family.</text>
</comment>
<feature type="transmembrane region" description="Helical" evidence="6">
    <location>
        <begin position="12"/>
        <end position="34"/>
    </location>
</feature>
<dbReference type="EMBL" id="JACJQY010000056">
    <property type="protein sequence ID" value="MBD2319570.1"/>
    <property type="molecule type" value="Genomic_DNA"/>
</dbReference>
<accession>A0ABR8CGS4</accession>
<keyword evidence="9" id="KW-1185">Reference proteome</keyword>
<comment type="caution">
    <text evidence="8">The sequence shown here is derived from an EMBL/GenBank/DDBJ whole genome shotgun (WGS) entry which is preliminary data.</text>
</comment>
<keyword evidence="4 6" id="KW-1133">Transmembrane helix</keyword>
<dbReference type="InterPro" id="IPR015414">
    <property type="entry name" value="TMEM64"/>
</dbReference>
<gene>
    <name evidence="8" type="ORF">H6G05_22360</name>
</gene>
<evidence type="ECO:0000256" key="6">
    <source>
        <dbReference type="RuleBase" id="RU366058"/>
    </source>
</evidence>
<name>A0ABR8CGS4_9CYAN</name>
<proteinExistence type="inferred from homology"/>
<feature type="transmembrane region" description="Helical" evidence="6">
    <location>
        <begin position="170"/>
        <end position="192"/>
    </location>
</feature>
<organism evidence="8 9">
    <name type="scientific">Phormidium tenue FACHB-1050</name>
    <dbReference type="NCBI Taxonomy" id="2692857"/>
    <lineage>
        <taxon>Bacteria</taxon>
        <taxon>Bacillati</taxon>
        <taxon>Cyanobacteriota</taxon>
        <taxon>Cyanophyceae</taxon>
        <taxon>Oscillatoriophycideae</taxon>
        <taxon>Oscillatoriales</taxon>
        <taxon>Oscillatoriaceae</taxon>
        <taxon>Phormidium</taxon>
    </lineage>
</organism>
<feature type="transmembrane region" description="Helical" evidence="6">
    <location>
        <begin position="46"/>
        <end position="72"/>
    </location>
</feature>
<keyword evidence="5 6" id="KW-0472">Membrane</keyword>
<sequence length="244" mass="26817">MKRSQFNTPKFWLKVISLIASSLLLLVFFQHLSIHTKISTLVQSTLLWVKMLGAIGAIAFIAIYNIATVLFIPASLLTLGGGAIYGLVWGSIYVFVAATLGATFAFLIGRYFARNWVSEKISKNVTFRAIDEAVVIDGFKIVLLTRLSPIFPFNILNYVFGVTRVALKDYILGSIGMVPATIMYVYLGSLIGDIAMLEMQPSNIISNPQTQIVRWGIKVLGLVATLAVTIQVSRLANKILVSKL</sequence>
<keyword evidence="2 6" id="KW-1003">Cell membrane</keyword>
<evidence type="ECO:0000313" key="8">
    <source>
        <dbReference type="EMBL" id="MBD2319570.1"/>
    </source>
</evidence>
<dbReference type="PANTHER" id="PTHR12677">
    <property type="entry name" value="GOLGI APPARATUS MEMBRANE PROTEIN TVP38-RELATED"/>
    <property type="match status" value="1"/>
</dbReference>